<dbReference type="OrthoDB" id="188433at2"/>
<dbReference type="PANTHER" id="PTHR40457">
    <property type="entry name" value="PHOSPHOLIPASE A1"/>
    <property type="match status" value="1"/>
</dbReference>
<keyword evidence="16" id="KW-0472">Membrane</keyword>
<dbReference type="GO" id="GO:0008970">
    <property type="term" value="F:phospholipase A1 activity"/>
    <property type="evidence" value="ECO:0007669"/>
    <property type="project" value="UniProtKB-EC"/>
</dbReference>
<evidence type="ECO:0000256" key="20">
    <source>
        <dbReference type="RuleBase" id="RU366027"/>
    </source>
</evidence>
<evidence type="ECO:0000256" key="12">
    <source>
        <dbReference type="ARBA" id="ARBA00022801"/>
    </source>
</evidence>
<evidence type="ECO:0000256" key="6">
    <source>
        <dbReference type="ARBA" id="ARBA00013278"/>
    </source>
</evidence>
<dbReference type="GO" id="GO:0005509">
    <property type="term" value="F:calcium ion binding"/>
    <property type="evidence" value="ECO:0007669"/>
    <property type="project" value="TreeGrafter"/>
</dbReference>
<evidence type="ECO:0000256" key="13">
    <source>
        <dbReference type="ARBA" id="ARBA00022837"/>
    </source>
</evidence>
<dbReference type="CDD" id="cd00541">
    <property type="entry name" value="OMPLA"/>
    <property type="match status" value="1"/>
</dbReference>
<evidence type="ECO:0000256" key="11">
    <source>
        <dbReference type="ARBA" id="ARBA00022729"/>
    </source>
</evidence>
<evidence type="ECO:0000256" key="2">
    <source>
        <dbReference type="ARBA" id="ARBA00001604"/>
    </source>
</evidence>
<feature type="active site" description="Nucleophile" evidence="18">
    <location>
        <position position="158"/>
    </location>
</feature>
<evidence type="ECO:0000256" key="7">
    <source>
        <dbReference type="ARBA" id="ARBA00021726"/>
    </source>
</evidence>
<evidence type="ECO:0000256" key="14">
    <source>
        <dbReference type="ARBA" id="ARBA00022963"/>
    </source>
</evidence>
<feature type="active site" description="Proton acceptor" evidence="18">
    <location>
        <position position="156"/>
    </location>
</feature>
<evidence type="ECO:0000256" key="1">
    <source>
        <dbReference type="ARBA" id="ARBA00000111"/>
    </source>
</evidence>
<evidence type="ECO:0000313" key="22">
    <source>
        <dbReference type="Proteomes" id="UP000255061"/>
    </source>
</evidence>
<dbReference type="EC" id="3.1.1.4" evidence="6 20"/>
<comment type="subunit">
    <text evidence="4 20">Homodimer; dimerization is reversible, and the dimeric form is the active one.</text>
</comment>
<dbReference type="Gene3D" id="2.40.230.10">
    <property type="entry name" value="Phospholipase A1"/>
    <property type="match status" value="1"/>
</dbReference>
<protein>
    <recommendedName>
        <fullName evidence="7 20">Phospholipase A1</fullName>
        <ecNumber evidence="5 20">3.1.1.32</ecNumber>
        <ecNumber evidence="6 20">3.1.1.4</ecNumber>
    </recommendedName>
    <alternativeName>
        <fullName evidence="20">Phosphatidylcholine 1-acylhydrolase</fullName>
    </alternativeName>
</protein>
<evidence type="ECO:0000256" key="16">
    <source>
        <dbReference type="ARBA" id="ARBA00023136"/>
    </source>
</evidence>
<gene>
    <name evidence="21" type="primary">pldA</name>
    <name evidence="21" type="ORF">NCTC10736_02343</name>
</gene>
<accession>A0A380AJA8</accession>
<dbReference type="STRING" id="365591.SAMN05421840_11536"/>
<evidence type="ECO:0000256" key="10">
    <source>
        <dbReference type="ARBA" id="ARBA00022723"/>
    </source>
</evidence>
<dbReference type="PRINTS" id="PR01486">
    <property type="entry name" value="PHPHLIPASEA1"/>
</dbReference>
<keyword evidence="15 20" id="KW-0443">Lipid metabolism</keyword>
<feature type="binding site" description="in dimeric form" evidence="19">
    <location>
        <position position="208"/>
    </location>
    <ligand>
        <name>Ca(2+)</name>
        <dbReference type="ChEBI" id="CHEBI:29108"/>
        <label>1</label>
    </ligand>
</feature>
<dbReference type="InterPro" id="IPR036541">
    <property type="entry name" value="PLipase_A1_sf"/>
</dbReference>
<dbReference type="EMBL" id="UGYV01000001">
    <property type="protein sequence ID" value="SUI80937.1"/>
    <property type="molecule type" value="Genomic_DNA"/>
</dbReference>
<dbReference type="Proteomes" id="UP000255061">
    <property type="component" value="Unassembled WGS sequence"/>
</dbReference>
<proteinExistence type="inferred from homology"/>
<evidence type="ECO:0000256" key="9">
    <source>
        <dbReference type="ARBA" id="ARBA00022692"/>
    </source>
</evidence>
<feature type="binding site" description="in dimeric form" evidence="19">
    <location>
        <position position="120"/>
    </location>
    <ligand>
        <name>Ca(2+)</name>
        <dbReference type="ChEBI" id="CHEBI:29108"/>
        <label>1</label>
    </ligand>
</feature>
<keyword evidence="8" id="KW-1134">Transmembrane beta strand</keyword>
<evidence type="ECO:0000313" key="21">
    <source>
        <dbReference type="EMBL" id="SUI80937.1"/>
    </source>
</evidence>
<dbReference type="GO" id="GO:0016042">
    <property type="term" value="P:lipid catabolic process"/>
    <property type="evidence" value="ECO:0007669"/>
    <property type="project" value="UniProtKB-KW"/>
</dbReference>
<comment type="cofactor">
    <cofactor evidence="20">
        <name>Ca(2+)</name>
        <dbReference type="ChEBI" id="CHEBI:29108"/>
    </cofactor>
    <text evidence="20">Binds 1 Ca(2+) ion per monomer. In the dimeric form the Ca(2+) is bound by different amino acids with binding of each Ca(2+) shared with ligands coming from each monomer. The Ca(2+) ion may have a role in catalysis.</text>
</comment>
<dbReference type="GO" id="GO:0004623">
    <property type="term" value="F:phospholipase A2 activity"/>
    <property type="evidence" value="ECO:0007669"/>
    <property type="project" value="UniProtKB-EC"/>
</dbReference>
<evidence type="ECO:0000256" key="18">
    <source>
        <dbReference type="PIRSR" id="PIRSR603187-1"/>
    </source>
</evidence>
<dbReference type="SUPFAM" id="SSF56931">
    <property type="entry name" value="Outer membrane phospholipase A (OMPLA)"/>
    <property type="match status" value="1"/>
</dbReference>
<dbReference type="EC" id="3.1.1.32" evidence="5 20"/>
<comment type="similarity">
    <text evidence="3 20">Belongs to the phospholipase A1 family.</text>
</comment>
<evidence type="ECO:0000256" key="17">
    <source>
        <dbReference type="ARBA" id="ARBA00023237"/>
    </source>
</evidence>
<comment type="catalytic activity">
    <reaction evidence="2 20">
        <text>a 1,2-diacyl-sn-glycero-3-phosphocholine + H2O = a 1-acyl-sn-glycero-3-phosphocholine + a fatty acid + H(+)</text>
        <dbReference type="Rhea" id="RHEA:15801"/>
        <dbReference type="ChEBI" id="CHEBI:15377"/>
        <dbReference type="ChEBI" id="CHEBI:15378"/>
        <dbReference type="ChEBI" id="CHEBI:28868"/>
        <dbReference type="ChEBI" id="CHEBI:57643"/>
        <dbReference type="ChEBI" id="CHEBI:58168"/>
        <dbReference type="EC" id="3.1.1.4"/>
    </reaction>
</comment>
<keyword evidence="10 19" id="KW-0479">Metal-binding</keyword>
<feature type="chain" id="PRO_5028558369" description="Phospholipase A1" evidence="20">
    <location>
        <begin position="22"/>
        <end position="294"/>
    </location>
</feature>
<evidence type="ECO:0000256" key="3">
    <source>
        <dbReference type="ARBA" id="ARBA00010525"/>
    </source>
</evidence>
<evidence type="ECO:0000256" key="4">
    <source>
        <dbReference type="ARBA" id="ARBA00011702"/>
    </source>
</evidence>
<reference evidence="21 22" key="1">
    <citation type="submission" date="2018-06" db="EMBL/GenBank/DDBJ databases">
        <authorList>
            <consortium name="Pathogen Informatics"/>
            <person name="Doyle S."/>
        </authorList>
    </citation>
    <scope>NUCLEOTIDE SEQUENCE [LARGE SCALE GENOMIC DNA]</scope>
    <source>
        <strain evidence="21 22">NCTC10736</strain>
    </source>
</reference>
<keyword evidence="14 20" id="KW-0442">Lipid degradation</keyword>
<dbReference type="RefSeq" id="WP_076501177.1">
    <property type="nucleotide sequence ID" value="NZ_FTNN01000015.1"/>
</dbReference>
<keyword evidence="17 20" id="KW-0998">Cell outer membrane</keyword>
<feature type="binding site" description="in dimeric form" evidence="19">
    <location>
        <position position="166"/>
    </location>
    <ligand>
        <name>Ca(2+)</name>
        <dbReference type="ChEBI" id="CHEBI:29108"/>
        <label>1</label>
    </ligand>
</feature>
<dbReference type="PANTHER" id="PTHR40457:SF1">
    <property type="entry name" value="PHOSPHOLIPASE A1"/>
    <property type="match status" value="1"/>
</dbReference>
<evidence type="ECO:0000256" key="15">
    <source>
        <dbReference type="ARBA" id="ARBA00023098"/>
    </source>
</evidence>
<dbReference type="Pfam" id="PF02253">
    <property type="entry name" value="PLA1"/>
    <property type="match status" value="1"/>
</dbReference>
<comment type="function">
    <text evidence="20">Hydrolysis of phosphatidylcholine with phospholipase A2 (EC 3.1.1.4) and phospholipase A1 (EC 3.1.1.32) activities.</text>
</comment>
<keyword evidence="13 19" id="KW-0106">Calcium</keyword>
<dbReference type="GO" id="GO:0009279">
    <property type="term" value="C:cell outer membrane"/>
    <property type="evidence" value="ECO:0007669"/>
    <property type="project" value="UniProtKB-SubCell"/>
</dbReference>
<evidence type="ECO:0000256" key="5">
    <source>
        <dbReference type="ARBA" id="ARBA00013179"/>
    </source>
</evidence>
<organism evidence="21 22">
    <name type="scientific">Shewanella morhuae</name>
    <dbReference type="NCBI Taxonomy" id="365591"/>
    <lineage>
        <taxon>Bacteria</taxon>
        <taxon>Pseudomonadati</taxon>
        <taxon>Pseudomonadota</taxon>
        <taxon>Gammaproteobacteria</taxon>
        <taxon>Alteromonadales</taxon>
        <taxon>Shewanellaceae</taxon>
        <taxon>Shewanella</taxon>
    </lineage>
</organism>
<comment type="catalytic activity">
    <reaction evidence="1 20">
        <text>a 1,2-diacyl-sn-glycero-3-phosphocholine + H2O = a 2-acyl-sn-glycero-3-phosphocholine + a fatty acid + H(+)</text>
        <dbReference type="Rhea" id="RHEA:18689"/>
        <dbReference type="ChEBI" id="CHEBI:15377"/>
        <dbReference type="ChEBI" id="CHEBI:15378"/>
        <dbReference type="ChEBI" id="CHEBI:28868"/>
        <dbReference type="ChEBI" id="CHEBI:57643"/>
        <dbReference type="ChEBI" id="CHEBI:57875"/>
        <dbReference type="EC" id="3.1.1.32"/>
    </reaction>
</comment>
<dbReference type="InterPro" id="IPR003187">
    <property type="entry name" value="PLipase_A1"/>
</dbReference>
<evidence type="ECO:0000256" key="8">
    <source>
        <dbReference type="ARBA" id="ARBA00022452"/>
    </source>
</evidence>
<dbReference type="AlphaFoldDB" id="A0A1N6ZWP3"/>
<accession>A0A1N6ZWP3</accession>
<keyword evidence="11 20" id="KW-0732">Signal</keyword>
<keyword evidence="9" id="KW-0812">Transmembrane</keyword>
<name>A0A1N6ZWP3_9GAMM</name>
<comment type="subcellular location">
    <subcellularLocation>
        <location evidence="20">Cell outer membrane</location>
        <topology evidence="20">Multi-pass membrane protein</topology>
    </subcellularLocation>
    <text evidence="20">One of the very few enzymes located there.</text>
</comment>
<evidence type="ECO:0000256" key="19">
    <source>
        <dbReference type="PIRSR" id="PIRSR603187-2"/>
    </source>
</evidence>
<feature type="signal peptide" evidence="20">
    <location>
        <begin position="1"/>
        <end position="21"/>
    </location>
</feature>
<keyword evidence="12 20" id="KW-0378">Hydrolase</keyword>
<sequence>MKRLYSAIAVIGLLSSANINAEESLVKERVEVELATADLPFVITPHKVNYFLPVTYNPDPNMDPFTEDAVLNPYSLDEFEAKFQISFKFPIWYNIFGDNGHLFFAYTNQSYWQVYNKDTSSPFRETNHEPEVFLMFNNDWKIGSVTNSFWGVGAVHQSNGKAGPLSRSWNRLYATMIFDAGPLAFSTKVWWRIPEDKKTDPNQASGDDNPNIEDYVGRAEFVGVYGIDAHRFTLTLKTNLEDIDRGSAEVTWSYPIVGNLRFYTQYFNGYGESLIDYDYHNQRIGIGISLNDML</sequence>